<organism evidence="1 2">
    <name type="scientific">Limnofasciculus baicalensis BBK-W-15</name>
    <dbReference type="NCBI Taxonomy" id="2699891"/>
    <lineage>
        <taxon>Bacteria</taxon>
        <taxon>Bacillati</taxon>
        <taxon>Cyanobacteriota</taxon>
        <taxon>Cyanophyceae</taxon>
        <taxon>Coleofasciculales</taxon>
        <taxon>Coleofasciculaceae</taxon>
        <taxon>Limnofasciculus</taxon>
        <taxon>Limnofasciculus baicalensis</taxon>
    </lineage>
</organism>
<gene>
    <name evidence="1" type="ORF">NJ959_25945</name>
</gene>
<comment type="caution">
    <text evidence="1">The sequence shown here is derived from an EMBL/GenBank/DDBJ whole genome shotgun (WGS) entry which is preliminary data.</text>
</comment>
<name>A0AAE3KPY9_9CYAN</name>
<dbReference type="RefSeq" id="WP_254014610.1">
    <property type="nucleotide sequence ID" value="NZ_JAMZMM010000419.1"/>
</dbReference>
<accession>A0AAE3KPY9</accession>
<dbReference type="Proteomes" id="UP001204953">
    <property type="component" value="Unassembled WGS sequence"/>
</dbReference>
<protein>
    <recommendedName>
        <fullName evidence="3">Glycine zipper 2TM domain-containing protein</fullName>
    </recommendedName>
</protein>
<evidence type="ECO:0000313" key="1">
    <source>
        <dbReference type="EMBL" id="MCP2731879.1"/>
    </source>
</evidence>
<proteinExistence type="predicted"/>
<evidence type="ECO:0000313" key="2">
    <source>
        <dbReference type="Proteomes" id="UP001204953"/>
    </source>
</evidence>
<evidence type="ECO:0008006" key="3">
    <source>
        <dbReference type="Google" id="ProtNLM"/>
    </source>
</evidence>
<reference evidence="1" key="1">
    <citation type="submission" date="2022-06" db="EMBL/GenBank/DDBJ databases">
        <title>New cyanobacteria of genus Symplocastrum in benthos of Lake Baikal.</title>
        <authorList>
            <person name="Sorokovikova E."/>
            <person name="Tikhonova I."/>
            <person name="Krasnopeev A."/>
            <person name="Evseev P."/>
            <person name="Gladkikh A."/>
            <person name="Belykh O."/>
        </authorList>
    </citation>
    <scope>NUCLEOTIDE SEQUENCE</scope>
    <source>
        <strain evidence="1">BBK-W-15</strain>
    </source>
</reference>
<dbReference type="EMBL" id="JAMZMM010000419">
    <property type="protein sequence ID" value="MCP2731879.1"/>
    <property type="molecule type" value="Genomic_DNA"/>
</dbReference>
<keyword evidence="2" id="KW-1185">Reference proteome</keyword>
<sequence>MLISPRWQSQTALIMALGITATSAIPILMATPATATPQSYTVAQGRRFPRQRPPISQQSTRIIVPSGTSIRVKSQEADKIVVMPDETAPVTLTTTRDIRSSNGTILIPAGSTIEGEIRPVNRGTQFFAKNLIVKNTNRVIPLNAKSQVITETETIDKGTDVASILKGAAIGAAAGAVISEIFGDIDLIEVLAGGGLGALGGLLLGGKKKAEVFVIYPESDLGLTLQSDLLLN</sequence>
<dbReference type="AlphaFoldDB" id="A0AAE3KPY9"/>